<dbReference type="InterPro" id="IPR035451">
    <property type="entry name" value="Ada-like_dom_sf"/>
</dbReference>
<dbReference type="SUPFAM" id="SSF57884">
    <property type="entry name" value="Ada DNA repair protein, N-terminal domain (N-Ada 10)"/>
    <property type="match status" value="1"/>
</dbReference>
<gene>
    <name evidence="1" type="ORF">L0661_05745</name>
</gene>
<dbReference type="Proteomes" id="UP001139411">
    <property type="component" value="Unassembled WGS sequence"/>
</dbReference>
<evidence type="ECO:0000313" key="1">
    <source>
        <dbReference type="EMBL" id="MCF2497797.1"/>
    </source>
</evidence>
<evidence type="ECO:0008006" key="3">
    <source>
        <dbReference type="Google" id="ProtNLM"/>
    </source>
</evidence>
<proteinExistence type="predicted"/>
<organism evidence="1 2">
    <name type="scientific">Dyadobacter chenhuakuii</name>
    <dbReference type="NCBI Taxonomy" id="2909339"/>
    <lineage>
        <taxon>Bacteria</taxon>
        <taxon>Pseudomonadati</taxon>
        <taxon>Bacteroidota</taxon>
        <taxon>Cytophagia</taxon>
        <taxon>Cytophagales</taxon>
        <taxon>Spirosomataceae</taxon>
        <taxon>Dyadobacter</taxon>
    </lineage>
</organism>
<dbReference type="EMBL" id="JAKFFV010000003">
    <property type="protein sequence ID" value="MCF2497797.1"/>
    <property type="molecule type" value="Genomic_DNA"/>
</dbReference>
<sequence length="42" mass="5084">MKNRVFFNSENEAMLRGFRPCGHCMREAYSKWKLKQHITLKP</sequence>
<accession>A0A9X1TTA6</accession>
<dbReference type="AlphaFoldDB" id="A0A9X1TTA6"/>
<protein>
    <recommendedName>
        <fullName evidence="3">Metal binding Ada-like protein</fullName>
    </recommendedName>
</protein>
<name>A0A9X1TTA6_9BACT</name>
<comment type="caution">
    <text evidence="1">The sequence shown here is derived from an EMBL/GenBank/DDBJ whole genome shotgun (WGS) entry which is preliminary data.</text>
</comment>
<reference evidence="1" key="1">
    <citation type="submission" date="2022-01" db="EMBL/GenBank/DDBJ databases">
        <title>Novel species in genus Dyadobacter.</title>
        <authorList>
            <person name="Ma C."/>
        </authorList>
    </citation>
    <scope>NUCLEOTIDE SEQUENCE</scope>
    <source>
        <strain evidence="1">CY357</strain>
    </source>
</reference>
<evidence type="ECO:0000313" key="2">
    <source>
        <dbReference type="Proteomes" id="UP001139411"/>
    </source>
</evidence>
<dbReference type="Gene3D" id="3.40.10.10">
    <property type="entry name" value="DNA Methylphosphotriester Repair Domain"/>
    <property type="match status" value="1"/>
</dbReference>